<dbReference type="Pfam" id="PF07110">
    <property type="entry name" value="EthD"/>
    <property type="match status" value="1"/>
</dbReference>
<evidence type="ECO:0000313" key="3">
    <source>
        <dbReference type="Proteomes" id="UP000443843"/>
    </source>
</evidence>
<dbReference type="Gene3D" id="3.30.70.100">
    <property type="match status" value="1"/>
</dbReference>
<sequence length="128" mass="14803">MIITLGFYKRKPGLTLDQFHAHWRDVHGPLIAGIPDVGKYIKRYVQHRMVPGEGWPGVGPLDYDGFSEVWFPSLDARKELHALDYFQTEMLADERAFLDMDATRILMFDNQTVQIGKDYADDWMAGRI</sequence>
<evidence type="ECO:0000313" key="2">
    <source>
        <dbReference type="EMBL" id="MWB78175.1"/>
    </source>
</evidence>
<reference evidence="2 3" key="1">
    <citation type="submission" date="2019-11" db="EMBL/GenBank/DDBJ databases">
        <title>Pseudooceanicola pacifica sp. nov., isolated from deep-sea sediment of the Pacific Ocean.</title>
        <authorList>
            <person name="Lyu L."/>
        </authorList>
    </citation>
    <scope>NUCLEOTIDE SEQUENCE [LARGE SCALE GENOMIC DNA]</scope>
    <source>
        <strain evidence="2 3">216_PA32_1</strain>
    </source>
</reference>
<dbReference type="InterPro" id="IPR009799">
    <property type="entry name" value="EthD_dom"/>
</dbReference>
<dbReference type="EMBL" id="WNXQ01000004">
    <property type="protein sequence ID" value="MWB78175.1"/>
    <property type="molecule type" value="Genomic_DNA"/>
</dbReference>
<keyword evidence="3" id="KW-1185">Reference proteome</keyword>
<protein>
    <submittedName>
        <fullName evidence="2">EthD family reductase</fullName>
    </submittedName>
</protein>
<accession>A0A844W530</accession>
<dbReference type="NCBIfam" id="TIGR02118">
    <property type="entry name" value="EthD family reductase"/>
    <property type="match status" value="1"/>
</dbReference>
<dbReference type="InterPro" id="IPR011008">
    <property type="entry name" value="Dimeric_a/b-barrel"/>
</dbReference>
<dbReference type="AlphaFoldDB" id="A0A844W530"/>
<comment type="caution">
    <text evidence="2">The sequence shown here is derived from an EMBL/GenBank/DDBJ whole genome shotgun (WGS) entry which is preliminary data.</text>
</comment>
<feature type="domain" description="EthD" evidence="1">
    <location>
        <begin position="11"/>
        <end position="100"/>
    </location>
</feature>
<dbReference type="Proteomes" id="UP000443843">
    <property type="component" value="Unassembled WGS sequence"/>
</dbReference>
<evidence type="ECO:0000259" key="1">
    <source>
        <dbReference type="Pfam" id="PF07110"/>
    </source>
</evidence>
<gene>
    <name evidence="2" type="ORF">GLS40_09080</name>
</gene>
<name>A0A844W530_9RHOB</name>
<organism evidence="2 3">
    <name type="scientific">Pseudooceanicola pacificus</name>
    <dbReference type="NCBI Taxonomy" id="2676438"/>
    <lineage>
        <taxon>Bacteria</taxon>
        <taxon>Pseudomonadati</taxon>
        <taxon>Pseudomonadota</taxon>
        <taxon>Alphaproteobacteria</taxon>
        <taxon>Rhodobacterales</taxon>
        <taxon>Paracoccaceae</taxon>
        <taxon>Pseudooceanicola</taxon>
    </lineage>
</organism>
<dbReference type="RefSeq" id="WP_160382441.1">
    <property type="nucleotide sequence ID" value="NZ_WNXQ01000004.1"/>
</dbReference>
<proteinExistence type="predicted"/>
<dbReference type="GO" id="GO:0016491">
    <property type="term" value="F:oxidoreductase activity"/>
    <property type="evidence" value="ECO:0007669"/>
    <property type="project" value="InterPro"/>
</dbReference>
<dbReference type="SUPFAM" id="SSF54909">
    <property type="entry name" value="Dimeric alpha+beta barrel"/>
    <property type="match status" value="1"/>
</dbReference>